<evidence type="ECO:0000256" key="2">
    <source>
        <dbReference type="ARBA" id="ARBA00023002"/>
    </source>
</evidence>
<dbReference type="InterPro" id="IPR002579">
    <property type="entry name" value="Met_Sox_Rdtase_MsrB_dom"/>
</dbReference>
<proteinExistence type="predicted"/>
<protein>
    <recommendedName>
        <fullName evidence="1">peptide-methionine (R)-S-oxide reductase</fullName>
        <ecNumber evidence="1">1.8.4.12</ecNumber>
    </recommendedName>
</protein>
<name>A0ABR9IPL2_RHIVS</name>
<accession>A0ABR9IPL2</accession>
<evidence type="ECO:0000259" key="4">
    <source>
        <dbReference type="PROSITE" id="PS51790"/>
    </source>
</evidence>
<dbReference type="PROSITE" id="PS51790">
    <property type="entry name" value="MSRB"/>
    <property type="match status" value="1"/>
</dbReference>
<dbReference type="InterPro" id="IPR011057">
    <property type="entry name" value="Mss4-like_sf"/>
</dbReference>
<dbReference type="InterPro" id="IPR028427">
    <property type="entry name" value="Met_Sox_Rdtase_MsrB"/>
</dbReference>
<dbReference type="Gene3D" id="2.170.150.20">
    <property type="entry name" value="Peptide methionine sulfoxide reductase"/>
    <property type="match status" value="1"/>
</dbReference>
<reference evidence="5 6" key="1">
    <citation type="submission" date="2020-10" db="EMBL/GenBank/DDBJ databases">
        <title>Sequencing the genomes of 1000 actinobacteria strains.</title>
        <authorList>
            <person name="Klenk H.-P."/>
        </authorList>
    </citation>
    <scope>NUCLEOTIDE SEQUENCE [LARGE SCALE GENOMIC DNA]</scope>
    <source>
        <strain evidence="5 6">DSM 7307</strain>
    </source>
</reference>
<sequence length="162" mass="17714">MMNRRLLLTAAGLGAFGLRFGFGSHAMAKESFAVTHTDEEWRKLLTPDQYSVLRQEGTEYPFTSPLLHEERKGNFACAGCDQEVFSSTTKFDSGTGWPSFWAPLDDKVVGTTRDASFGMVRDAVHCGRCGGHLGHVFNDGPKPTGLRYCMNGVAMTFHAASA</sequence>
<evidence type="ECO:0000313" key="5">
    <source>
        <dbReference type="EMBL" id="MBE1505136.1"/>
    </source>
</evidence>
<dbReference type="GO" id="GO:0033743">
    <property type="term" value="F:peptide-methionine (R)-S-oxide reductase activity"/>
    <property type="evidence" value="ECO:0007669"/>
    <property type="project" value="UniProtKB-EC"/>
</dbReference>
<dbReference type="SUPFAM" id="SSF51316">
    <property type="entry name" value="Mss4-like"/>
    <property type="match status" value="1"/>
</dbReference>
<dbReference type="RefSeq" id="WP_192729045.1">
    <property type="nucleotide sequence ID" value="NZ_BAAAVL010000006.1"/>
</dbReference>
<evidence type="ECO:0000313" key="6">
    <source>
        <dbReference type="Proteomes" id="UP000620262"/>
    </source>
</evidence>
<dbReference type="NCBIfam" id="TIGR00357">
    <property type="entry name" value="peptide-methionine (R)-S-oxide reductase MsrB"/>
    <property type="match status" value="1"/>
</dbReference>
<dbReference type="Proteomes" id="UP000620262">
    <property type="component" value="Unassembled WGS sequence"/>
</dbReference>
<dbReference type="EC" id="1.8.4.12" evidence="1"/>
<organism evidence="5 6">
    <name type="scientific">Rhizobium viscosum</name>
    <name type="common">Arthrobacter viscosus</name>
    <dbReference type="NCBI Taxonomy" id="1673"/>
    <lineage>
        <taxon>Bacteria</taxon>
        <taxon>Pseudomonadati</taxon>
        <taxon>Pseudomonadota</taxon>
        <taxon>Alphaproteobacteria</taxon>
        <taxon>Hyphomicrobiales</taxon>
        <taxon>Rhizobiaceae</taxon>
        <taxon>Rhizobium/Agrobacterium group</taxon>
        <taxon>Rhizobium</taxon>
    </lineage>
</organism>
<dbReference type="EMBL" id="JADBEC010000001">
    <property type="protein sequence ID" value="MBE1505136.1"/>
    <property type="molecule type" value="Genomic_DNA"/>
</dbReference>
<dbReference type="Pfam" id="PF01641">
    <property type="entry name" value="SelR"/>
    <property type="match status" value="1"/>
</dbReference>
<keyword evidence="6" id="KW-1185">Reference proteome</keyword>
<gene>
    <name evidence="5" type="ORF">H4W29_002317</name>
</gene>
<keyword evidence="2 5" id="KW-0560">Oxidoreductase</keyword>
<evidence type="ECO:0000256" key="1">
    <source>
        <dbReference type="ARBA" id="ARBA00012499"/>
    </source>
</evidence>
<comment type="catalytic activity">
    <reaction evidence="3">
        <text>L-methionyl-[protein] + [thioredoxin]-disulfide + H2O = L-methionyl-(R)-S-oxide-[protein] + [thioredoxin]-dithiol</text>
        <dbReference type="Rhea" id="RHEA:24164"/>
        <dbReference type="Rhea" id="RHEA-COMP:10698"/>
        <dbReference type="Rhea" id="RHEA-COMP:10700"/>
        <dbReference type="Rhea" id="RHEA-COMP:12313"/>
        <dbReference type="Rhea" id="RHEA-COMP:12314"/>
        <dbReference type="ChEBI" id="CHEBI:15377"/>
        <dbReference type="ChEBI" id="CHEBI:16044"/>
        <dbReference type="ChEBI" id="CHEBI:29950"/>
        <dbReference type="ChEBI" id="CHEBI:45764"/>
        <dbReference type="ChEBI" id="CHEBI:50058"/>
        <dbReference type="EC" id="1.8.4.12"/>
    </reaction>
</comment>
<evidence type="ECO:0000256" key="3">
    <source>
        <dbReference type="ARBA" id="ARBA00048488"/>
    </source>
</evidence>
<feature type="domain" description="MsrB" evidence="4">
    <location>
        <begin position="38"/>
        <end position="160"/>
    </location>
</feature>
<comment type="caution">
    <text evidence="5">The sequence shown here is derived from an EMBL/GenBank/DDBJ whole genome shotgun (WGS) entry which is preliminary data.</text>
</comment>
<dbReference type="PANTHER" id="PTHR10173">
    <property type="entry name" value="METHIONINE SULFOXIDE REDUCTASE"/>
    <property type="match status" value="1"/>
</dbReference>
<dbReference type="PANTHER" id="PTHR10173:SF57">
    <property type="entry name" value="PEPTIDE-METHIONINE (R)-S-OXIDE REDUCTASE"/>
    <property type="match status" value="1"/>
</dbReference>